<accession>T1GJH7</accession>
<dbReference type="HOGENOM" id="CLU_046597_4_2_1"/>
<keyword evidence="3" id="KW-1185">Reference proteome</keyword>
<proteinExistence type="predicted"/>
<dbReference type="InterPro" id="IPR036273">
    <property type="entry name" value="CRAL/TRIO_N_dom_sf"/>
</dbReference>
<dbReference type="SMART" id="SM01100">
    <property type="entry name" value="CRAL_TRIO_N"/>
    <property type="match status" value="1"/>
</dbReference>
<dbReference type="Pfam" id="PF00650">
    <property type="entry name" value="CRAL_TRIO"/>
    <property type="match status" value="1"/>
</dbReference>
<dbReference type="PANTHER" id="PTHR10174">
    <property type="entry name" value="ALPHA-TOCOPHEROL TRANSFER PROTEIN-RELATED"/>
    <property type="match status" value="1"/>
</dbReference>
<evidence type="ECO:0000313" key="2">
    <source>
        <dbReference type="EnsemblMetazoa" id="MESCA003626-PA"/>
    </source>
</evidence>
<evidence type="ECO:0000313" key="3">
    <source>
        <dbReference type="Proteomes" id="UP000015102"/>
    </source>
</evidence>
<dbReference type="GO" id="GO:1902936">
    <property type="term" value="F:phosphatidylinositol bisphosphate binding"/>
    <property type="evidence" value="ECO:0007669"/>
    <property type="project" value="TreeGrafter"/>
</dbReference>
<dbReference type="PRINTS" id="PR00180">
    <property type="entry name" value="CRETINALDHBP"/>
</dbReference>
<dbReference type="SUPFAM" id="SSF52087">
    <property type="entry name" value="CRAL/TRIO domain"/>
    <property type="match status" value="1"/>
</dbReference>
<dbReference type="AlphaFoldDB" id="T1GJH7"/>
<dbReference type="Gene3D" id="3.40.525.10">
    <property type="entry name" value="CRAL-TRIO lipid binding domain"/>
    <property type="match status" value="1"/>
</dbReference>
<dbReference type="InterPro" id="IPR001251">
    <property type="entry name" value="CRAL-TRIO_dom"/>
</dbReference>
<dbReference type="InterPro" id="IPR011074">
    <property type="entry name" value="CRAL/TRIO_N_dom"/>
</dbReference>
<protein>
    <recommendedName>
        <fullName evidence="1">CRAL/TRIO N-terminal domain-containing protein</fullName>
    </recommendedName>
</protein>
<sequence length="154" mass="18196">LQKVAKEELHEDDNIRKQALAQFREWIAKHPHIKKCRTDANFLLRFLRVKKFNVPAACEILEKYLTIRQLYSHWFQKLDIKDPVMSELFDQGYMVPLPQRDHLGRQILLISASKFDPYKYTSEHMAKIHALICESVMDDEESQVAGYVYVNDES</sequence>
<feature type="domain" description="CRAL/TRIO N-terminal" evidence="1">
    <location>
        <begin position="39"/>
        <end position="64"/>
    </location>
</feature>
<dbReference type="Proteomes" id="UP000015102">
    <property type="component" value="Unassembled WGS sequence"/>
</dbReference>
<dbReference type="PANTHER" id="PTHR10174:SF166">
    <property type="entry name" value="LD40136P"/>
    <property type="match status" value="1"/>
</dbReference>
<reference evidence="2" key="2">
    <citation type="submission" date="2015-06" db="UniProtKB">
        <authorList>
            <consortium name="EnsemblMetazoa"/>
        </authorList>
    </citation>
    <scope>IDENTIFICATION</scope>
</reference>
<dbReference type="EnsemblMetazoa" id="MESCA003626-RA">
    <property type="protein sequence ID" value="MESCA003626-PA"/>
    <property type="gene ID" value="MESCA003626"/>
</dbReference>
<reference evidence="3" key="1">
    <citation type="submission" date="2013-02" db="EMBL/GenBank/DDBJ databases">
        <authorList>
            <person name="Hughes D."/>
        </authorList>
    </citation>
    <scope>NUCLEOTIDE SEQUENCE</scope>
    <source>
        <strain>Durham</strain>
        <strain evidence="3">NC isolate 2 -- Noor lab</strain>
    </source>
</reference>
<dbReference type="STRING" id="36166.T1GJH7"/>
<dbReference type="SUPFAM" id="SSF46938">
    <property type="entry name" value="CRAL/TRIO N-terminal domain"/>
    <property type="match status" value="1"/>
</dbReference>
<dbReference type="EMBL" id="CAQQ02013174">
    <property type="status" value="NOT_ANNOTATED_CDS"/>
    <property type="molecule type" value="Genomic_DNA"/>
</dbReference>
<dbReference type="Gene3D" id="1.10.8.20">
    <property type="entry name" value="N-terminal domain of phosphatidylinositol transfer protein sec14p"/>
    <property type="match status" value="1"/>
</dbReference>
<evidence type="ECO:0000259" key="1">
    <source>
        <dbReference type="SMART" id="SM01100"/>
    </source>
</evidence>
<dbReference type="GO" id="GO:0016020">
    <property type="term" value="C:membrane"/>
    <property type="evidence" value="ECO:0007669"/>
    <property type="project" value="TreeGrafter"/>
</dbReference>
<name>T1GJH7_MEGSC</name>
<dbReference type="OMA" id="INELMRC"/>
<organism evidence="2 3">
    <name type="scientific">Megaselia scalaris</name>
    <name type="common">Humpbacked fly</name>
    <name type="synonym">Phora scalaris</name>
    <dbReference type="NCBI Taxonomy" id="36166"/>
    <lineage>
        <taxon>Eukaryota</taxon>
        <taxon>Metazoa</taxon>
        <taxon>Ecdysozoa</taxon>
        <taxon>Arthropoda</taxon>
        <taxon>Hexapoda</taxon>
        <taxon>Insecta</taxon>
        <taxon>Pterygota</taxon>
        <taxon>Neoptera</taxon>
        <taxon>Endopterygota</taxon>
        <taxon>Diptera</taxon>
        <taxon>Brachycera</taxon>
        <taxon>Muscomorpha</taxon>
        <taxon>Platypezoidea</taxon>
        <taxon>Phoridae</taxon>
        <taxon>Megaseliini</taxon>
        <taxon>Megaselia</taxon>
    </lineage>
</organism>
<dbReference type="InterPro" id="IPR036865">
    <property type="entry name" value="CRAL-TRIO_dom_sf"/>
</dbReference>